<proteinExistence type="predicted"/>
<dbReference type="SMART" id="SM00271">
    <property type="entry name" value="DnaJ"/>
    <property type="match status" value="1"/>
</dbReference>
<dbReference type="InterPro" id="IPR036869">
    <property type="entry name" value="J_dom_sf"/>
</dbReference>
<dbReference type="GO" id="GO:0005737">
    <property type="term" value="C:cytoplasm"/>
    <property type="evidence" value="ECO:0007669"/>
    <property type="project" value="TreeGrafter"/>
</dbReference>
<reference evidence="3" key="1">
    <citation type="submission" date="2020-10" db="EMBL/GenBank/DDBJ databases">
        <title>Unveiling of a novel bifunctional photoreceptor, Dualchrome1, isolated from a cosmopolitan green alga.</title>
        <authorList>
            <person name="Suzuki S."/>
            <person name="Kawachi M."/>
        </authorList>
    </citation>
    <scope>NUCLEOTIDE SEQUENCE</scope>
    <source>
        <strain evidence="3">NIES 2893</strain>
    </source>
</reference>
<accession>A0A830HIP1</accession>
<dbReference type="Gene3D" id="1.10.287.110">
    <property type="entry name" value="DnaJ domain"/>
    <property type="match status" value="1"/>
</dbReference>
<dbReference type="OrthoDB" id="10250354at2759"/>
<dbReference type="PROSITE" id="PS00636">
    <property type="entry name" value="DNAJ_1"/>
    <property type="match status" value="1"/>
</dbReference>
<dbReference type="SUPFAM" id="SSF46565">
    <property type="entry name" value="Chaperone J-domain"/>
    <property type="match status" value="1"/>
</dbReference>
<dbReference type="GO" id="GO:0044183">
    <property type="term" value="F:protein folding chaperone"/>
    <property type="evidence" value="ECO:0007669"/>
    <property type="project" value="TreeGrafter"/>
</dbReference>
<feature type="domain" description="J" evidence="2">
    <location>
        <begin position="12"/>
        <end position="80"/>
    </location>
</feature>
<dbReference type="EMBL" id="BNJQ01000010">
    <property type="protein sequence ID" value="GHP05690.1"/>
    <property type="molecule type" value="Genomic_DNA"/>
</dbReference>
<dbReference type="PROSITE" id="PS50076">
    <property type="entry name" value="DNAJ_2"/>
    <property type="match status" value="1"/>
</dbReference>
<dbReference type="CDD" id="cd06257">
    <property type="entry name" value="DnaJ"/>
    <property type="match status" value="1"/>
</dbReference>
<dbReference type="GO" id="GO:0051087">
    <property type="term" value="F:protein-folding chaperone binding"/>
    <property type="evidence" value="ECO:0007669"/>
    <property type="project" value="TreeGrafter"/>
</dbReference>
<dbReference type="PANTHER" id="PTHR43948">
    <property type="entry name" value="DNAJ HOMOLOG SUBFAMILY B"/>
    <property type="match status" value="1"/>
</dbReference>
<feature type="region of interest" description="Disordered" evidence="1">
    <location>
        <begin position="81"/>
        <end position="110"/>
    </location>
</feature>
<dbReference type="InterPro" id="IPR001623">
    <property type="entry name" value="DnaJ_domain"/>
</dbReference>
<evidence type="ECO:0000259" key="2">
    <source>
        <dbReference type="PROSITE" id="PS50076"/>
    </source>
</evidence>
<gene>
    <name evidence="3" type="ORF">PPROV_000444000</name>
</gene>
<protein>
    <recommendedName>
        <fullName evidence="2">J domain-containing protein</fullName>
    </recommendedName>
</protein>
<dbReference type="InterPro" id="IPR018253">
    <property type="entry name" value="DnaJ_domain_CS"/>
</dbReference>
<dbReference type="AlphaFoldDB" id="A0A830HIP1"/>
<dbReference type="GO" id="GO:0051082">
    <property type="term" value="F:unfolded protein binding"/>
    <property type="evidence" value="ECO:0007669"/>
    <property type="project" value="TreeGrafter"/>
</dbReference>
<dbReference type="Proteomes" id="UP000660262">
    <property type="component" value="Unassembled WGS sequence"/>
</dbReference>
<sequence length="184" mass="20656">MVEGLDHADWTDWYAVLHVDPASATSSNNFQAELRAAFRRCLLKTHPDKNNGDATGFQEVVMAYSVLSDDLRRRQYDCERFMRRKSSSSNPTTPVTPKPPPSTRSSTNPMLNDASAIFASLFGERSPFKAFTPSELGTLRDYTDRFFTSPGTPPTTQTDELVRRAERKLTAFMVDDHVADADEV</sequence>
<comment type="caution">
    <text evidence="3">The sequence shown here is derived from an EMBL/GenBank/DDBJ whole genome shotgun (WGS) entry which is preliminary data.</text>
</comment>
<keyword evidence="4" id="KW-1185">Reference proteome</keyword>
<dbReference type="PANTHER" id="PTHR43948:SF10">
    <property type="entry name" value="MRJ, ISOFORM E"/>
    <property type="match status" value="1"/>
</dbReference>
<name>A0A830HIP1_9CHLO</name>
<dbReference type="Pfam" id="PF00226">
    <property type="entry name" value="DnaJ"/>
    <property type="match status" value="1"/>
</dbReference>
<organism evidence="3 4">
    <name type="scientific">Pycnococcus provasolii</name>
    <dbReference type="NCBI Taxonomy" id="41880"/>
    <lineage>
        <taxon>Eukaryota</taxon>
        <taxon>Viridiplantae</taxon>
        <taxon>Chlorophyta</taxon>
        <taxon>Pseudoscourfieldiophyceae</taxon>
        <taxon>Pseudoscourfieldiales</taxon>
        <taxon>Pycnococcaceae</taxon>
        <taxon>Pycnococcus</taxon>
    </lineage>
</organism>
<evidence type="ECO:0000256" key="1">
    <source>
        <dbReference type="SAM" id="MobiDB-lite"/>
    </source>
</evidence>
<evidence type="ECO:0000313" key="4">
    <source>
        <dbReference type="Proteomes" id="UP000660262"/>
    </source>
</evidence>
<evidence type="ECO:0000313" key="3">
    <source>
        <dbReference type="EMBL" id="GHP05690.1"/>
    </source>
</evidence>